<proteinExistence type="predicted"/>
<evidence type="ECO:0000313" key="1">
    <source>
        <dbReference type="EMBL" id="KAE9615602.1"/>
    </source>
</evidence>
<gene>
    <name evidence="1" type="ORF">Lalb_Chr04g0257101</name>
</gene>
<keyword evidence="2" id="KW-1185">Reference proteome</keyword>
<comment type="caution">
    <text evidence="1">The sequence shown here is derived from an EMBL/GenBank/DDBJ whole genome shotgun (WGS) entry which is preliminary data.</text>
</comment>
<dbReference type="EMBL" id="WOCE01000004">
    <property type="protein sequence ID" value="KAE9615602.1"/>
    <property type="molecule type" value="Genomic_DNA"/>
</dbReference>
<sequence>MTALQIHTNYKKAIFLLPSYVHDSCDSLTVKIIVLHSPLFREFGEGPRCGEGTKTDHCSIGFCKVHKNQMRVIGILRFPSLKNSLSRVHHK</sequence>
<evidence type="ECO:0000313" key="2">
    <source>
        <dbReference type="Proteomes" id="UP000447434"/>
    </source>
</evidence>
<dbReference type="AlphaFoldDB" id="A0A6A4QQ70"/>
<name>A0A6A4QQ70_LUPAL</name>
<organism evidence="1 2">
    <name type="scientific">Lupinus albus</name>
    <name type="common">White lupine</name>
    <name type="synonym">Lupinus termis</name>
    <dbReference type="NCBI Taxonomy" id="3870"/>
    <lineage>
        <taxon>Eukaryota</taxon>
        <taxon>Viridiplantae</taxon>
        <taxon>Streptophyta</taxon>
        <taxon>Embryophyta</taxon>
        <taxon>Tracheophyta</taxon>
        <taxon>Spermatophyta</taxon>
        <taxon>Magnoliopsida</taxon>
        <taxon>eudicotyledons</taxon>
        <taxon>Gunneridae</taxon>
        <taxon>Pentapetalae</taxon>
        <taxon>rosids</taxon>
        <taxon>fabids</taxon>
        <taxon>Fabales</taxon>
        <taxon>Fabaceae</taxon>
        <taxon>Papilionoideae</taxon>
        <taxon>50 kb inversion clade</taxon>
        <taxon>genistoids sensu lato</taxon>
        <taxon>core genistoids</taxon>
        <taxon>Genisteae</taxon>
        <taxon>Lupinus</taxon>
    </lineage>
</organism>
<protein>
    <submittedName>
        <fullName evidence="1">Uncharacterized protein</fullName>
    </submittedName>
</protein>
<accession>A0A6A4QQ70</accession>
<reference evidence="2" key="1">
    <citation type="journal article" date="2020" name="Nat. Commun.">
        <title>Genome sequence of the cluster root forming white lupin.</title>
        <authorList>
            <person name="Hufnagel B."/>
            <person name="Marques A."/>
            <person name="Soriano A."/>
            <person name="Marques L."/>
            <person name="Divol F."/>
            <person name="Doumas P."/>
            <person name="Sallet E."/>
            <person name="Mancinotti D."/>
            <person name="Carrere S."/>
            <person name="Marande W."/>
            <person name="Arribat S."/>
            <person name="Keller J."/>
            <person name="Huneau C."/>
            <person name="Blein T."/>
            <person name="Aime D."/>
            <person name="Laguerre M."/>
            <person name="Taylor J."/>
            <person name="Schubert V."/>
            <person name="Nelson M."/>
            <person name="Geu-Flores F."/>
            <person name="Crespi M."/>
            <person name="Gallardo-Guerrero K."/>
            <person name="Delaux P.-M."/>
            <person name="Salse J."/>
            <person name="Berges H."/>
            <person name="Guyot R."/>
            <person name="Gouzy J."/>
            <person name="Peret B."/>
        </authorList>
    </citation>
    <scope>NUCLEOTIDE SEQUENCE [LARGE SCALE GENOMIC DNA]</scope>
    <source>
        <strain evidence="2">cv. Amiga</strain>
    </source>
</reference>
<dbReference type="Proteomes" id="UP000447434">
    <property type="component" value="Chromosome 4"/>
</dbReference>